<dbReference type="InterPro" id="IPR011013">
    <property type="entry name" value="Gal_mutarotase_sf_dom"/>
</dbReference>
<evidence type="ECO:0000313" key="13">
    <source>
        <dbReference type="Proteomes" id="UP000824109"/>
    </source>
</evidence>
<evidence type="ECO:0000256" key="2">
    <source>
        <dbReference type="ARBA" id="ARBA00005028"/>
    </source>
</evidence>
<dbReference type="PROSITE" id="PS00545">
    <property type="entry name" value="ALDOSE_1_EPIMERASE"/>
    <property type="match status" value="1"/>
</dbReference>
<comment type="catalytic activity">
    <reaction evidence="1 8">
        <text>alpha-D-glucose = beta-D-glucose</text>
        <dbReference type="Rhea" id="RHEA:10264"/>
        <dbReference type="ChEBI" id="CHEBI:15903"/>
        <dbReference type="ChEBI" id="CHEBI:17925"/>
        <dbReference type="EC" id="5.1.3.3"/>
    </reaction>
</comment>
<dbReference type="GO" id="GO:0033499">
    <property type="term" value="P:galactose catabolic process via UDP-galactose, Leloir pathway"/>
    <property type="evidence" value="ECO:0007669"/>
    <property type="project" value="TreeGrafter"/>
</dbReference>
<evidence type="ECO:0000256" key="7">
    <source>
        <dbReference type="ARBA" id="ARBA00023277"/>
    </source>
</evidence>
<dbReference type="NCBIfam" id="NF008277">
    <property type="entry name" value="PRK11055.1"/>
    <property type="match status" value="1"/>
</dbReference>
<evidence type="ECO:0000256" key="3">
    <source>
        <dbReference type="ARBA" id="ARBA00006206"/>
    </source>
</evidence>
<name>A0A9D1SFW3_9FIRM</name>
<accession>A0A9D1SFW3</accession>
<reference evidence="12" key="2">
    <citation type="journal article" date="2021" name="PeerJ">
        <title>Extensive microbial diversity within the chicken gut microbiome revealed by metagenomics and culture.</title>
        <authorList>
            <person name="Gilroy R."/>
            <person name="Ravi A."/>
            <person name="Getino M."/>
            <person name="Pursley I."/>
            <person name="Horton D.L."/>
            <person name="Alikhan N.F."/>
            <person name="Baker D."/>
            <person name="Gharbi K."/>
            <person name="Hall N."/>
            <person name="Watson M."/>
            <person name="Adriaenssens E.M."/>
            <person name="Foster-Nyarko E."/>
            <person name="Jarju S."/>
            <person name="Secka A."/>
            <person name="Antonio M."/>
            <person name="Oren A."/>
            <person name="Chaudhuri R.R."/>
            <person name="La Ragione R."/>
            <person name="Hildebrand F."/>
            <person name="Pallen M.J."/>
        </authorList>
    </citation>
    <scope>NUCLEOTIDE SEQUENCE</scope>
    <source>
        <strain evidence="12">USAMLcec3-3695</strain>
    </source>
</reference>
<dbReference type="InterPro" id="IPR015443">
    <property type="entry name" value="Aldose_1-epimerase"/>
</dbReference>
<keyword evidence="6 8" id="KW-0413">Isomerase</keyword>
<dbReference type="GO" id="GO:0006006">
    <property type="term" value="P:glucose metabolic process"/>
    <property type="evidence" value="ECO:0007669"/>
    <property type="project" value="TreeGrafter"/>
</dbReference>
<evidence type="ECO:0000256" key="5">
    <source>
        <dbReference type="ARBA" id="ARBA00014165"/>
    </source>
</evidence>
<evidence type="ECO:0000256" key="4">
    <source>
        <dbReference type="ARBA" id="ARBA00013185"/>
    </source>
</evidence>
<dbReference type="SUPFAM" id="SSF74650">
    <property type="entry name" value="Galactose mutarotase-like"/>
    <property type="match status" value="1"/>
</dbReference>
<keyword evidence="7 8" id="KW-0119">Carbohydrate metabolism</keyword>
<dbReference type="GO" id="GO:0004034">
    <property type="term" value="F:aldose 1-epimerase activity"/>
    <property type="evidence" value="ECO:0007669"/>
    <property type="project" value="UniProtKB-EC"/>
</dbReference>
<protein>
    <recommendedName>
        <fullName evidence="5 8">Aldose 1-epimerase</fullName>
        <ecNumber evidence="4 8">5.1.3.3</ecNumber>
    </recommendedName>
</protein>
<dbReference type="InterPro" id="IPR047215">
    <property type="entry name" value="Galactose_mutarotase-like"/>
</dbReference>
<dbReference type="InterPro" id="IPR014718">
    <property type="entry name" value="GH-type_carb-bd"/>
</dbReference>
<comment type="similarity">
    <text evidence="3 8">Belongs to the aldose epimerase family.</text>
</comment>
<evidence type="ECO:0000256" key="1">
    <source>
        <dbReference type="ARBA" id="ARBA00001614"/>
    </source>
</evidence>
<evidence type="ECO:0000256" key="9">
    <source>
        <dbReference type="PIRSR" id="PIRSR005096-1"/>
    </source>
</evidence>
<gene>
    <name evidence="12" type="ORF">IAA61_10285</name>
</gene>
<dbReference type="GO" id="GO:0005737">
    <property type="term" value="C:cytoplasm"/>
    <property type="evidence" value="ECO:0007669"/>
    <property type="project" value="TreeGrafter"/>
</dbReference>
<comment type="caution">
    <text evidence="12">The sequence shown here is derived from an EMBL/GenBank/DDBJ whole genome shotgun (WGS) entry which is preliminary data.</text>
</comment>
<sequence>MAVTKKLYGTLPDGREVYSYILDNGNGLSVAVINYGGIVTNIYVKDKDGNTRDVVLGRASLEEYLKNDGYIGAAIGRHANRIAGGKFTLSGKEYNVGINENGNSLHGGVAGFDQKLWYVTEIEDENAVVLTYTSEDGEEGFPGKLVTAMKYSVTDDNAFRIDYRAVCDKETVCNLTNHSYFNLNGHESGSIYDQTLSINSGFYTPNDAEGMPTGEVLSVEGTPFDFRAAKPIGRDINADHEQLKLFGGYDHNYAINGRGFRFAAEARSEESGIAMSVYTDQPGMQLYTSNGLPEGVKKGDKEYKPHDAFCLETQVFPNAMAHSHYPSPILGKGRTYRHVTEYRFEVL</sequence>
<dbReference type="EMBL" id="DVNB01000104">
    <property type="protein sequence ID" value="HIU58177.1"/>
    <property type="molecule type" value="Genomic_DNA"/>
</dbReference>
<dbReference type="EC" id="5.1.3.3" evidence="4 8"/>
<dbReference type="InterPro" id="IPR018052">
    <property type="entry name" value="Ald1_epimerase_CS"/>
</dbReference>
<dbReference type="PANTHER" id="PTHR10091">
    <property type="entry name" value="ALDOSE-1-EPIMERASE"/>
    <property type="match status" value="1"/>
</dbReference>
<dbReference type="PANTHER" id="PTHR10091:SF0">
    <property type="entry name" value="GALACTOSE MUTAROTASE"/>
    <property type="match status" value="1"/>
</dbReference>
<feature type="active site" description="Proton donor" evidence="9">
    <location>
        <position position="178"/>
    </location>
</feature>
<evidence type="ECO:0000256" key="8">
    <source>
        <dbReference type="PIRNR" id="PIRNR005096"/>
    </source>
</evidence>
<feature type="binding site" evidence="10">
    <location>
        <position position="250"/>
    </location>
    <ligand>
        <name>beta-D-galactose</name>
        <dbReference type="ChEBI" id="CHEBI:27667"/>
    </ligand>
</feature>
<evidence type="ECO:0000256" key="11">
    <source>
        <dbReference type="PIRSR" id="PIRSR005096-3"/>
    </source>
</evidence>
<dbReference type="CDD" id="cd09019">
    <property type="entry name" value="galactose_mutarotase_like"/>
    <property type="match status" value="1"/>
</dbReference>
<evidence type="ECO:0000256" key="10">
    <source>
        <dbReference type="PIRSR" id="PIRSR005096-2"/>
    </source>
</evidence>
<dbReference type="PIRSF" id="PIRSF005096">
    <property type="entry name" value="GALM"/>
    <property type="match status" value="1"/>
</dbReference>
<dbReference type="Gene3D" id="2.70.98.10">
    <property type="match status" value="1"/>
</dbReference>
<comment type="pathway">
    <text evidence="2 8">Carbohydrate metabolism; hexose metabolism.</text>
</comment>
<reference evidence="12" key="1">
    <citation type="submission" date="2020-10" db="EMBL/GenBank/DDBJ databases">
        <authorList>
            <person name="Gilroy R."/>
        </authorList>
    </citation>
    <scope>NUCLEOTIDE SEQUENCE</scope>
    <source>
        <strain evidence="12">USAMLcec3-3695</strain>
    </source>
</reference>
<proteinExistence type="inferred from homology"/>
<feature type="binding site" evidence="11">
    <location>
        <begin position="178"/>
        <end position="180"/>
    </location>
    <ligand>
        <name>beta-D-galactose</name>
        <dbReference type="ChEBI" id="CHEBI:27667"/>
    </ligand>
</feature>
<organism evidence="12 13">
    <name type="scientific">Candidatus Ornithomonoglobus merdipullorum</name>
    <dbReference type="NCBI Taxonomy" id="2840895"/>
    <lineage>
        <taxon>Bacteria</taxon>
        <taxon>Bacillati</taxon>
        <taxon>Bacillota</taxon>
        <taxon>Clostridia</taxon>
        <taxon>Candidatus Ornithomonoglobus</taxon>
    </lineage>
</organism>
<feature type="binding site" evidence="11">
    <location>
        <begin position="80"/>
        <end position="81"/>
    </location>
    <ligand>
        <name>beta-D-galactose</name>
        <dbReference type="ChEBI" id="CHEBI:27667"/>
    </ligand>
</feature>
<dbReference type="InterPro" id="IPR008183">
    <property type="entry name" value="Aldose_1/G6P_1-epimerase"/>
</dbReference>
<dbReference type="GO" id="GO:0030246">
    <property type="term" value="F:carbohydrate binding"/>
    <property type="evidence" value="ECO:0007669"/>
    <property type="project" value="InterPro"/>
</dbReference>
<dbReference type="Pfam" id="PF01263">
    <property type="entry name" value="Aldose_epim"/>
    <property type="match status" value="1"/>
</dbReference>
<evidence type="ECO:0000313" key="12">
    <source>
        <dbReference type="EMBL" id="HIU58177.1"/>
    </source>
</evidence>
<feature type="active site" description="Proton acceptor" evidence="9">
    <location>
        <position position="312"/>
    </location>
</feature>
<evidence type="ECO:0000256" key="6">
    <source>
        <dbReference type="ARBA" id="ARBA00023235"/>
    </source>
</evidence>
<dbReference type="Proteomes" id="UP000824109">
    <property type="component" value="Unassembled WGS sequence"/>
</dbReference>
<dbReference type="AlphaFoldDB" id="A0A9D1SFW3"/>